<sequence length="964" mass="106542">STSEQQGVNISTSEQQGVNISTSEQQGVNISTSEQQGVNISTSEQQGVSNRDMVDGKQQGVNDSTNPLHPVNDSTSKQQGVNISSNTTNEQHPLSNTTNNNTPTNTCYFTDNIATLTINNTVLYLPLNKEGTNLYTFNTSLLAIEITLSELKRKINIYNPVIIKNMTEFKITVGLSNNYNDILTPFSNSTIITPFNDSSLLLKGCYLLLQPFGYKQGNKGVNISNINNTPTSIYFTCNDYRAMHMVLIVDVIQYKCSDSNIGFSIGSGDSSMGLGIGSGVSSMGGNNTPLNNSTVNTPLNNSTINNTPLNKSSINTPLTTHSNNTLFYILIYPLYYLYNSTPYPLTFSIINTSLNCCTLLTLSPNNNVSLPYFHINNTAYISTIQQDNKSNILTHDKYYINNNITYGLYYDKKVLNIKGNKIYSLITEITVYPLFICNNYLKVEVSIGGNSIRGVKDSSRLEGVSNSRDKVSSVKGVNNSRDKVSSVKGVNNSRDKVSSVKGVNNSRDKVSSVKGVNNSRDKVSSVKGVNNSRDKVSSVKGVNNSRDKVSSVKGVSNTRDKVSSIRGVSNTKDILEGVSNIVDIQQGVKDKTYDNTYDNTACFNLEDRKCSVRCMGLSSDRLDFGVPEMLCILSVGKSKSRERVMEYERVFNIGKGDKGNKDIKGVSNIVDIQQGVKDRGSNIKGVNSSIDDYKGVSNSTNKQQGVNISTIKQQGVNNLSNEQQGVNISTDVQQGVNNNNISTNKQHPLNNNPPNNNNNNNTNINTNITPLTDLLPLNNRLYLTPCYLSLSIEMVPGKGKYCKSRIINIRYSNILKNNTCYSLIIISENYVMDIGCYSSKEIHLYKNNGFYILFRKKVNNTLLSSYCSYVSVKPVSDYIRIEGVLFKVEVTLENKQRVLSIIEVYNYPYYIVNCSKSVIYYKQCGSKEEYTGCYNYSGGGYSNDGYRGVSNSNDGYRGVNDKSN</sequence>
<evidence type="ECO:0000259" key="2">
    <source>
        <dbReference type="Pfam" id="PF25036"/>
    </source>
</evidence>
<reference evidence="3 4" key="1">
    <citation type="submission" date="2017-12" db="EMBL/GenBank/DDBJ databases">
        <authorList>
            <person name="Pombert J.-F."/>
            <person name="Haag K.L."/>
            <person name="Ebert D."/>
        </authorList>
    </citation>
    <scope>NUCLEOTIDE SEQUENCE [LARGE SCALE GENOMIC DNA]</scope>
    <source>
        <strain evidence="3">IL-BN-2</strain>
    </source>
</reference>
<evidence type="ECO:0000256" key="1">
    <source>
        <dbReference type="SAM" id="MobiDB-lite"/>
    </source>
</evidence>
<evidence type="ECO:0000313" key="3">
    <source>
        <dbReference type="EMBL" id="TBT99746.1"/>
    </source>
</evidence>
<feature type="domain" description="Vacuolar protein sorting-associated protein 13 VPS13 adaptor binding" evidence="2">
    <location>
        <begin position="787"/>
        <end position="924"/>
    </location>
</feature>
<dbReference type="EMBL" id="PIXR01001907">
    <property type="protein sequence ID" value="TBT99746.1"/>
    <property type="molecule type" value="Genomic_DNA"/>
</dbReference>
<feature type="non-terminal residue" evidence="3">
    <location>
        <position position="964"/>
    </location>
</feature>
<dbReference type="InterPro" id="IPR009543">
    <property type="entry name" value="VPS13_VAB"/>
</dbReference>
<name>A0A4Q9KXR6_9MICR</name>
<feature type="region of interest" description="Disordered" evidence="1">
    <location>
        <begin position="1"/>
        <end position="104"/>
    </location>
</feature>
<proteinExistence type="predicted"/>
<organism evidence="3 4">
    <name type="scientific">Hamiltosporidium magnivora</name>
    <dbReference type="NCBI Taxonomy" id="148818"/>
    <lineage>
        <taxon>Eukaryota</taxon>
        <taxon>Fungi</taxon>
        <taxon>Fungi incertae sedis</taxon>
        <taxon>Microsporidia</taxon>
        <taxon>Dubosqiidae</taxon>
        <taxon>Hamiltosporidium</taxon>
    </lineage>
</organism>
<feature type="compositionally biased region" description="Polar residues" evidence="1">
    <location>
        <begin position="59"/>
        <end position="95"/>
    </location>
</feature>
<gene>
    <name evidence="3" type="ORF">CWI39_1907p0010</name>
</gene>
<dbReference type="AlphaFoldDB" id="A0A4Q9KXR6"/>
<dbReference type="VEuPathDB" id="MicrosporidiaDB:CWI36_3452p0010"/>
<feature type="compositionally biased region" description="Polar residues" evidence="1">
    <location>
        <begin position="731"/>
        <end position="747"/>
    </location>
</feature>
<dbReference type="Pfam" id="PF25036">
    <property type="entry name" value="VPS13_VAB"/>
    <property type="match status" value="1"/>
</dbReference>
<protein>
    <recommendedName>
        <fullName evidence="2">Vacuolar protein sorting-associated protein 13 VPS13 adaptor binding domain-containing protein</fullName>
    </recommendedName>
</protein>
<feature type="region of interest" description="Disordered" evidence="1">
    <location>
        <begin position="463"/>
        <end position="550"/>
    </location>
</feature>
<dbReference type="VEuPathDB" id="MicrosporidiaDB:CWI39_1907p0010"/>
<feature type="compositionally biased region" description="Polar residues" evidence="1">
    <location>
        <begin position="1"/>
        <end position="49"/>
    </location>
</feature>
<evidence type="ECO:0000313" key="4">
    <source>
        <dbReference type="Proteomes" id="UP000293045"/>
    </source>
</evidence>
<dbReference type="VEuPathDB" id="MicrosporidiaDB:CWI36_3354p0010"/>
<feature type="non-terminal residue" evidence="3">
    <location>
        <position position="1"/>
    </location>
</feature>
<comment type="caution">
    <text evidence="3">The sequence shown here is derived from an EMBL/GenBank/DDBJ whole genome shotgun (WGS) entry which is preliminary data.</text>
</comment>
<feature type="compositionally biased region" description="Low complexity" evidence="1">
    <location>
        <begin position="748"/>
        <end position="758"/>
    </location>
</feature>
<feature type="region of interest" description="Disordered" evidence="1">
    <location>
        <begin position="731"/>
        <end position="758"/>
    </location>
</feature>
<dbReference type="Proteomes" id="UP000293045">
    <property type="component" value="Unassembled WGS sequence"/>
</dbReference>
<accession>A0A4Q9KXR6</accession>